<organism evidence="1 2">
    <name type="scientific">Niallia oryzisoli</name>
    <dbReference type="NCBI Taxonomy" id="1737571"/>
    <lineage>
        <taxon>Bacteria</taxon>
        <taxon>Bacillati</taxon>
        <taxon>Bacillota</taxon>
        <taxon>Bacilli</taxon>
        <taxon>Bacillales</taxon>
        <taxon>Bacillaceae</taxon>
        <taxon>Niallia</taxon>
    </lineage>
</organism>
<dbReference type="EMBL" id="CP137640">
    <property type="protein sequence ID" value="WVX80297.1"/>
    <property type="molecule type" value="Genomic_DNA"/>
</dbReference>
<evidence type="ECO:0000313" key="1">
    <source>
        <dbReference type="EMBL" id="WVX80297.1"/>
    </source>
</evidence>
<protein>
    <submittedName>
        <fullName evidence="1">VanW family protein</fullName>
    </submittedName>
</protein>
<keyword evidence="2" id="KW-1185">Reference proteome</keyword>
<name>A0ABZ2C9D0_9BACI</name>
<reference evidence="1 2" key="1">
    <citation type="submission" date="2023-10" db="EMBL/GenBank/DDBJ databases">
        <title>Niallia locisalis sp.nov. isolated from a salt pond sample.</title>
        <authorList>
            <person name="Li X.-J."/>
            <person name="Dong L."/>
        </authorList>
    </citation>
    <scope>NUCLEOTIDE SEQUENCE [LARGE SCALE GENOMIC DNA]</scope>
    <source>
        <strain evidence="1 2">DSM 29761</strain>
    </source>
</reference>
<sequence>MNFAWILGLLLVFQQQTPDELTITHENVPIMTVSRSDLSSPTPGITLADMQKLTQLSDQLDRNIRKEAVDAVIDDSGRIVPEQAGIELNKNAFMEQLLSYFYQHGPSTIAAPTRRIYPRVDSEILAAINDKRIGHYVTYFNSGNKERSHNIYLAAEAIDNSVVFPGETFSFNKTVGKRTKEKGYLSAPIIVKGEMAEGIGGGICQVSSTLYNAVDRSGMKILERYSHSKRVRYVPAGRDATVSWYGPDFTFKNEYNEPILIKAKAIHGMMVVLVFSSDEIEAKPNRIPSTEHKLPPETKIAD</sequence>
<dbReference type="PANTHER" id="PTHR35788:SF1">
    <property type="entry name" value="EXPORTED PROTEIN"/>
    <property type="match status" value="1"/>
</dbReference>
<dbReference type="InterPro" id="IPR007391">
    <property type="entry name" value="Vancomycin_resist_VanW"/>
</dbReference>
<dbReference type="Pfam" id="PF04294">
    <property type="entry name" value="VanW"/>
    <property type="match status" value="1"/>
</dbReference>
<evidence type="ECO:0000313" key="2">
    <source>
        <dbReference type="Proteomes" id="UP001357223"/>
    </source>
</evidence>
<gene>
    <name evidence="1" type="ORF">R4Z09_24035</name>
</gene>
<dbReference type="PANTHER" id="PTHR35788">
    <property type="entry name" value="EXPORTED PROTEIN-RELATED"/>
    <property type="match status" value="1"/>
</dbReference>
<dbReference type="RefSeq" id="WP_338449226.1">
    <property type="nucleotide sequence ID" value="NZ_CP137640.1"/>
</dbReference>
<proteinExistence type="predicted"/>
<accession>A0ABZ2C9D0</accession>
<dbReference type="InterPro" id="IPR052913">
    <property type="entry name" value="Glycopeptide_resist_protein"/>
</dbReference>
<dbReference type="Proteomes" id="UP001357223">
    <property type="component" value="Chromosome"/>
</dbReference>